<comment type="cofactor">
    <cofactor evidence="1">
        <name>Zn(2+)</name>
        <dbReference type="ChEBI" id="CHEBI:29105"/>
    </cofactor>
</comment>
<evidence type="ECO:0000256" key="14">
    <source>
        <dbReference type="ARBA" id="ARBA00023288"/>
    </source>
</evidence>
<evidence type="ECO:0000256" key="4">
    <source>
        <dbReference type="ARBA" id="ARBA00022475"/>
    </source>
</evidence>
<keyword evidence="8" id="KW-0732">Signal</keyword>
<feature type="domain" description="Peptidase M1 membrane alanine aminopeptidase" evidence="15">
    <location>
        <begin position="516"/>
        <end position="641"/>
    </location>
</feature>
<dbReference type="GO" id="GO:0043171">
    <property type="term" value="P:peptide catabolic process"/>
    <property type="evidence" value="ECO:0007669"/>
    <property type="project" value="TreeGrafter"/>
</dbReference>
<keyword evidence="11" id="KW-0482">Metalloprotease</keyword>
<keyword evidence="10" id="KW-0862">Zinc</keyword>
<dbReference type="VEuPathDB" id="VectorBase:LLONM1_001320"/>
<dbReference type="EMBL" id="AJWK01011043">
    <property type="status" value="NOT_ANNOTATED_CDS"/>
    <property type="molecule type" value="Genomic_DNA"/>
</dbReference>
<dbReference type="InterPro" id="IPR050344">
    <property type="entry name" value="Peptidase_M1_aminopeptidases"/>
</dbReference>
<dbReference type="VEuPathDB" id="VectorBase:LLONM1_000594"/>
<dbReference type="GO" id="GO:0005737">
    <property type="term" value="C:cytoplasm"/>
    <property type="evidence" value="ECO:0007669"/>
    <property type="project" value="TreeGrafter"/>
</dbReference>
<keyword evidence="14" id="KW-0449">Lipoprotein</keyword>
<dbReference type="Gene3D" id="1.10.390.10">
    <property type="entry name" value="Neutral Protease Domain 2"/>
    <property type="match status" value="1"/>
</dbReference>
<dbReference type="PANTHER" id="PTHR11533">
    <property type="entry name" value="PROTEASE M1 ZINC METALLOPROTEASE"/>
    <property type="match status" value="1"/>
</dbReference>
<sequence>MKFKIAEEEDLYRNLQEAVNEDEALPKHMRIGDILDTWINQAGYPLLTVTRNYQSNEIVVNQQRFLSSPEEADTDGLSWYIPLTISTASSPNTAETKPWKWLESGTRELVLTATENKTWTSEEWVLFNVQQSGYYRVNYDAQNWRLLANELNQGSPFAISTINRAQIIDDSFNLAYSDIVPFTLALEIIKYIRFEPDYAVWISANRHLLTLNRRLDGPSYELYFGRFLKHLTEDHFEKLDVFENINGKDTNRNTFLRPIIVDLACRSGSGMCLTATRIMVTAEALTGHRLTPNEKPAVYYCHGLRNADAKTFNYFWTKLKTIKNEQERSHIATSLRMRELVIRTTENQTWTSDDWVLFNMEQTGYYRVNYDRDNWKLLADELHRGSPYSIGMLNRAQLIDDAFNLAYSDIIQFTVALDLIKYLKYEKEYAVWITANRHLLNMIRKLEGPSYELYFGRSSGQGFCHTRYISEDGEVYITATSLLYMTYARMVFPCYDEPRYRTPFTIHLTHHPSLTAASNMPVTTISNNSKCLLYNEYHTTPTQKMDIARTICHLLTHNYFGNIVGMSWWSYAWMTEGFAYYYEYYFTSFYLTDFPLEEIFVVNMIQRFFADNSRLISKPLSNYVEARNDVINIFNFAMVTKAGGIRFLSSREQEDPESLSWYIPLSMSTANNPDMEDTKPVVWLKKGMRELVIRTTENKSWTSDDWVLFNTQQTGYYRVNYDTENWKLLAEDLHRGHPYRIGTLNRAQLIDDSFNLAYSDIVEFTVALDIIKYIKYDEEYAVWVSANRHLLNMIRKLDGPSYELYFGRFLRHLTEDHFAKLDVFENTHGKDSVTNTFLRPIIVDLACYSRSRMCQTATRTMVTAEALTGYVLVPHEKPSVYYCHGLKNADENTFQYFWKRLKNLTNQQERAHIVHSIGCYHNTESFYSLLLETVDPIESLGYTIIEKFQMLVYASIPRGFCYTRYVDESGDISYVATSFLHVTNARMAFPCYDEPRYRTPFKIHITHHASMMAASNMPVESISNSSDGNVMTSFQESVAMSVNLVAFTVCNYASRKFLIEEKNLEIGFLVPKHAINQVDFAMDFIISTLNKLEEYIGIGYNLPKLESVVVNDLMHNGLENWGLMVYE</sequence>
<dbReference type="InterPro" id="IPR001930">
    <property type="entry name" value="Peptidase_M1"/>
</dbReference>
<dbReference type="GO" id="GO:0008270">
    <property type="term" value="F:zinc ion binding"/>
    <property type="evidence" value="ECO:0007669"/>
    <property type="project" value="InterPro"/>
</dbReference>
<dbReference type="Proteomes" id="UP000092461">
    <property type="component" value="Unassembled WGS sequence"/>
</dbReference>
<dbReference type="InterPro" id="IPR045357">
    <property type="entry name" value="Aminopeptidase_N-like_N"/>
</dbReference>
<evidence type="ECO:0000256" key="3">
    <source>
        <dbReference type="ARBA" id="ARBA00010136"/>
    </source>
</evidence>
<evidence type="ECO:0008006" key="20">
    <source>
        <dbReference type="Google" id="ProtNLM"/>
    </source>
</evidence>
<evidence type="ECO:0000256" key="12">
    <source>
        <dbReference type="ARBA" id="ARBA00023136"/>
    </source>
</evidence>
<dbReference type="InterPro" id="IPR024571">
    <property type="entry name" value="ERAP1-like_C_dom"/>
</dbReference>
<dbReference type="Gene3D" id="1.25.50.20">
    <property type="match status" value="3"/>
</dbReference>
<organism evidence="18 19">
    <name type="scientific">Lutzomyia longipalpis</name>
    <name type="common">Sand fly</name>
    <dbReference type="NCBI Taxonomy" id="7200"/>
    <lineage>
        <taxon>Eukaryota</taxon>
        <taxon>Metazoa</taxon>
        <taxon>Ecdysozoa</taxon>
        <taxon>Arthropoda</taxon>
        <taxon>Hexapoda</taxon>
        <taxon>Insecta</taxon>
        <taxon>Pterygota</taxon>
        <taxon>Neoptera</taxon>
        <taxon>Endopterygota</taxon>
        <taxon>Diptera</taxon>
        <taxon>Nematocera</taxon>
        <taxon>Psychodoidea</taxon>
        <taxon>Psychodidae</taxon>
        <taxon>Lutzomyia</taxon>
        <taxon>Lutzomyia</taxon>
    </lineage>
</organism>
<dbReference type="Pfam" id="PF01433">
    <property type="entry name" value="Peptidase_M1"/>
    <property type="match status" value="1"/>
</dbReference>
<evidence type="ECO:0000313" key="19">
    <source>
        <dbReference type="Proteomes" id="UP000092461"/>
    </source>
</evidence>
<evidence type="ECO:0000256" key="1">
    <source>
        <dbReference type="ARBA" id="ARBA00001947"/>
    </source>
</evidence>
<evidence type="ECO:0000256" key="5">
    <source>
        <dbReference type="ARBA" id="ARBA00022622"/>
    </source>
</evidence>
<dbReference type="VEuPathDB" id="VectorBase:LLOJ003438"/>
<dbReference type="FunFam" id="2.60.40.1910:FF:000008">
    <property type="entry name" value="Aminopeptidase"/>
    <property type="match status" value="2"/>
</dbReference>
<dbReference type="Gene3D" id="2.60.40.1910">
    <property type="match status" value="1"/>
</dbReference>
<reference evidence="18" key="1">
    <citation type="submission" date="2020-05" db="UniProtKB">
        <authorList>
            <consortium name="EnsemblMetazoa"/>
        </authorList>
    </citation>
    <scope>IDENTIFICATION</scope>
    <source>
        <strain evidence="18">Jacobina</strain>
    </source>
</reference>
<dbReference type="GO" id="GO:0042277">
    <property type="term" value="F:peptide binding"/>
    <property type="evidence" value="ECO:0007669"/>
    <property type="project" value="TreeGrafter"/>
</dbReference>
<feature type="domain" description="ERAP1-like C-terminal" evidence="16">
    <location>
        <begin position="706"/>
        <end position="932"/>
    </location>
</feature>
<dbReference type="Gene3D" id="3.30.2010.30">
    <property type="match status" value="1"/>
</dbReference>
<dbReference type="Pfam" id="PF17900">
    <property type="entry name" value="Peptidase_M1_N"/>
    <property type="match status" value="1"/>
</dbReference>
<dbReference type="GO" id="GO:0005886">
    <property type="term" value="C:plasma membrane"/>
    <property type="evidence" value="ECO:0007669"/>
    <property type="project" value="UniProtKB-SubCell"/>
</dbReference>
<evidence type="ECO:0000259" key="16">
    <source>
        <dbReference type="Pfam" id="PF11838"/>
    </source>
</evidence>
<evidence type="ECO:0000256" key="7">
    <source>
        <dbReference type="ARBA" id="ARBA00022723"/>
    </source>
</evidence>
<evidence type="ECO:0000256" key="9">
    <source>
        <dbReference type="ARBA" id="ARBA00022801"/>
    </source>
</evidence>
<evidence type="ECO:0000259" key="17">
    <source>
        <dbReference type="Pfam" id="PF17900"/>
    </source>
</evidence>
<dbReference type="InterPro" id="IPR014782">
    <property type="entry name" value="Peptidase_M1_dom"/>
</dbReference>
<keyword evidence="5" id="KW-0336">GPI-anchor</keyword>
<evidence type="ECO:0000313" key="18">
    <source>
        <dbReference type="EnsemblMetazoa" id="LLOJ003438-PA"/>
    </source>
</evidence>
<dbReference type="PRINTS" id="PR00756">
    <property type="entry name" value="ALADIPTASE"/>
</dbReference>
<feature type="domain" description="ERAP1-like C-terminal" evidence="16">
    <location>
        <begin position="124"/>
        <end position="335"/>
    </location>
</feature>
<evidence type="ECO:0000256" key="10">
    <source>
        <dbReference type="ARBA" id="ARBA00022833"/>
    </source>
</evidence>
<keyword evidence="9" id="KW-0378">Hydrolase</keyword>
<feature type="domain" description="Aminopeptidase N-like N-terminal" evidence="17">
    <location>
        <begin position="958"/>
        <end position="1041"/>
    </location>
</feature>
<accession>A0A1B0CGD7</accession>
<dbReference type="Pfam" id="PF11838">
    <property type="entry name" value="ERAP1_C"/>
    <property type="match status" value="3"/>
</dbReference>
<evidence type="ECO:0000256" key="13">
    <source>
        <dbReference type="ARBA" id="ARBA00023180"/>
    </source>
</evidence>
<keyword evidence="19" id="KW-1185">Reference proteome</keyword>
<comment type="similarity">
    <text evidence="3">Belongs to the peptidase M1 family.</text>
</comment>
<dbReference type="VEuPathDB" id="VectorBase:LLONM1_004043"/>
<dbReference type="GO" id="GO:0098552">
    <property type="term" value="C:side of membrane"/>
    <property type="evidence" value="ECO:0007669"/>
    <property type="project" value="UniProtKB-KW"/>
</dbReference>
<protein>
    <recommendedName>
        <fullName evidence="20">Aminopeptidase</fullName>
    </recommendedName>
</protein>
<dbReference type="GO" id="GO:0070006">
    <property type="term" value="F:metalloaminopeptidase activity"/>
    <property type="evidence" value="ECO:0007669"/>
    <property type="project" value="TreeGrafter"/>
</dbReference>
<feature type="domain" description="ERAP1-like C-terminal" evidence="16">
    <location>
        <begin position="355"/>
        <end position="447"/>
    </location>
</feature>
<evidence type="ECO:0000256" key="8">
    <source>
        <dbReference type="ARBA" id="ARBA00022729"/>
    </source>
</evidence>
<keyword evidence="13" id="KW-0325">Glycoprotein</keyword>
<dbReference type="SUPFAM" id="SSF63737">
    <property type="entry name" value="Leukotriene A4 hydrolase N-terminal domain"/>
    <property type="match status" value="2"/>
</dbReference>
<evidence type="ECO:0000256" key="6">
    <source>
        <dbReference type="ARBA" id="ARBA00022670"/>
    </source>
</evidence>
<evidence type="ECO:0000259" key="15">
    <source>
        <dbReference type="Pfam" id="PF01433"/>
    </source>
</evidence>
<dbReference type="InterPro" id="IPR042097">
    <property type="entry name" value="Aminopeptidase_N-like_N_sf"/>
</dbReference>
<keyword evidence="7" id="KW-0479">Metal-binding</keyword>
<dbReference type="GO" id="GO:0005615">
    <property type="term" value="C:extracellular space"/>
    <property type="evidence" value="ECO:0007669"/>
    <property type="project" value="TreeGrafter"/>
</dbReference>
<dbReference type="EnsemblMetazoa" id="LLOJ003438-RA">
    <property type="protein sequence ID" value="LLOJ003438-PA"/>
    <property type="gene ID" value="LLOJ003438"/>
</dbReference>
<keyword evidence="6" id="KW-0645">Protease</keyword>
<evidence type="ECO:0000256" key="2">
    <source>
        <dbReference type="ARBA" id="ARBA00004609"/>
    </source>
</evidence>
<comment type="subcellular location">
    <subcellularLocation>
        <location evidence="2">Cell membrane</location>
        <topology evidence="2">Lipid-anchor</topology>
        <topology evidence="2">GPI-anchor</topology>
    </subcellularLocation>
</comment>
<evidence type="ECO:0000256" key="11">
    <source>
        <dbReference type="ARBA" id="ARBA00023049"/>
    </source>
</evidence>
<dbReference type="SUPFAM" id="SSF55486">
    <property type="entry name" value="Metalloproteases ('zincins'), catalytic domain"/>
    <property type="match status" value="2"/>
</dbReference>
<dbReference type="AlphaFoldDB" id="A0A1B0CGD7"/>
<dbReference type="InterPro" id="IPR027268">
    <property type="entry name" value="Peptidase_M4/M1_CTD_sf"/>
</dbReference>
<proteinExistence type="inferred from homology"/>
<keyword evidence="4" id="KW-1003">Cell membrane</keyword>
<name>A0A1B0CGD7_LUTLO</name>
<dbReference type="GO" id="GO:0006508">
    <property type="term" value="P:proteolysis"/>
    <property type="evidence" value="ECO:0007669"/>
    <property type="project" value="UniProtKB-KW"/>
</dbReference>
<keyword evidence="12" id="KW-0472">Membrane</keyword>
<dbReference type="Gene3D" id="2.60.40.1730">
    <property type="entry name" value="tricorn interacting facor f3 domain"/>
    <property type="match status" value="2"/>
</dbReference>
<dbReference type="PANTHER" id="PTHR11533:SF290">
    <property type="entry name" value="AMINOPEPTIDASE"/>
    <property type="match status" value="1"/>
</dbReference>